<dbReference type="EMBL" id="LMWW01000010">
    <property type="protein sequence ID" value="KUN86448.1"/>
    <property type="molecule type" value="Genomic_DNA"/>
</dbReference>
<comment type="caution">
    <text evidence="2">The sequence shown here is derived from an EMBL/GenBank/DDBJ whole genome shotgun (WGS) entry which is preliminary data.</text>
</comment>
<feature type="signal peptide" evidence="1">
    <location>
        <begin position="1"/>
        <end position="25"/>
    </location>
</feature>
<keyword evidence="1" id="KW-0732">Signal</keyword>
<evidence type="ECO:0000313" key="2">
    <source>
        <dbReference type="EMBL" id="KUN86448.1"/>
    </source>
</evidence>
<dbReference type="SUPFAM" id="SSF49695">
    <property type="entry name" value="gamma-Crystallin-like"/>
    <property type="match status" value="1"/>
</dbReference>
<evidence type="ECO:0000256" key="1">
    <source>
        <dbReference type="SAM" id="SignalP"/>
    </source>
</evidence>
<sequence>MLERIVRRAAVPAAMTAALAGGALAAAPSASAAASDCPAAMVCIFQNVNFTGRWIGQTDPYRSNVGDYMNDRTSSIVNRTDRDICFYQDADYGGDMLMWIPARSAADVLVEGANDRISSFKPCW</sequence>
<protein>
    <recommendedName>
        <fullName evidence="4">Peptidase inhibitor</fullName>
    </recommendedName>
</protein>
<feature type="chain" id="PRO_5039273050" description="Peptidase inhibitor" evidence="1">
    <location>
        <begin position="26"/>
        <end position="124"/>
    </location>
</feature>
<name>A0A101T5V6_9ACTN</name>
<organism evidence="2 3">
    <name type="scientific">Streptomyces griseoruber</name>
    <dbReference type="NCBI Taxonomy" id="1943"/>
    <lineage>
        <taxon>Bacteria</taxon>
        <taxon>Bacillati</taxon>
        <taxon>Actinomycetota</taxon>
        <taxon>Actinomycetes</taxon>
        <taxon>Kitasatosporales</taxon>
        <taxon>Streptomycetaceae</taxon>
        <taxon>Streptomyces</taxon>
    </lineage>
</organism>
<dbReference type="RefSeq" id="WP_055635468.1">
    <property type="nucleotide sequence ID" value="NZ_JBIRRP010000001.1"/>
</dbReference>
<dbReference type="Pfam" id="PF03995">
    <property type="entry name" value="Inhibitor_I36"/>
    <property type="match status" value="1"/>
</dbReference>
<dbReference type="Gene3D" id="2.60.20.10">
    <property type="entry name" value="Crystallins"/>
    <property type="match status" value="1"/>
</dbReference>
<dbReference type="InterPro" id="IPR011024">
    <property type="entry name" value="G_crystallin-like"/>
</dbReference>
<dbReference type="PROSITE" id="PS51318">
    <property type="entry name" value="TAT"/>
    <property type="match status" value="1"/>
</dbReference>
<reference evidence="2 3" key="1">
    <citation type="submission" date="2015-10" db="EMBL/GenBank/DDBJ databases">
        <title>Draft genome sequence of Streptomyces griseoruber DSM 40281, type strain for the species Streptomyces griseoruber.</title>
        <authorList>
            <person name="Ruckert C."/>
            <person name="Winkler A."/>
            <person name="Kalinowski J."/>
            <person name="Kampfer P."/>
            <person name="Glaeser S."/>
        </authorList>
    </citation>
    <scope>NUCLEOTIDE SEQUENCE [LARGE SCALE GENOMIC DNA]</scope>
    <source>
        <strain evidence="2 3">DSM 40281</strain>
    </source>
</reference>
<gene>
    <name evidence="2" type="ORF">AQJ64_10615</name>
</gene>
<keyword evidence="3" id="KW-1185">Reference proteome</keyword>
<dbReference type="STRING" id="1943.AQJ64_10615"/>
<evidence type="ECO:0000313" key="3">
    <source>
        <dbReference type="Proteomes" id="UP000052982"/>
    </source>
</evidence>
<accession>A0A101T5V6</accession>
<evidence type="ECO:0008006" key="4">
    <source>
        <dbReference type="Google" id="ProtNLM"/>
    </source>
</evidence>
<dbReference type="AlphaFoldDB" id="A0A101T5V6"/>
<dbReference type="InterPro" id="IPR006311">
    <property type="entry name" value="TAT_signal"/>
</dbReference>
<dbReference type="Proteomes" id="UP000052982">
    <property type="component" value="Unassembled WGS sequence"/>
</dbReference>
<proteinExistence type="predicted"/>